<feature type="coiled-coil region" evidence="1">
    <location>
        <begin position="12"/>
        <end position="51"/>
    </location>
</feature>
<evidence type="ECO:0000313" key="2">
    <source>
        <dbReference type="EMBL" id="QOD61027.1"/>
    </source>
</evidence>
<protein>
    <submittedName>
        <fullName evidence="2">Uncharacterized protein</fullName>
    </submittedName>
</protein>
<keyword evidence="1" id="KW-0175">Coiled coil</keyword>
<dbReference type="KEGG" id="phal:H9I45_00895"/>
<gene>
    <name evidence="2" type="ORF">H9I45_00895</name>
</gene>
<dbReference type="AlphaFoldDB" id="A0A7L8AGD1"/>
<dbReference type="RefSeq" id="WP_191141238.1">
    <property type="nucleotide sequence ID" value="NZ_CP061813.1"/>
</dbReference>
<evidence type="ECO:0000313" key="3">
    <source>
        <dbReference type="Proteomes" id="UP000516764"/>
    </source>
</evidence>
<reference evidence="2 3" key="1">
    <citation type="journal article" date="2016" name="Int. J. Syst. Evol. Microbiol.">
        <title>Polaribacter haliotis sp. nov., isolated from the gut of abalone Haliotis discus hannai.</title>
        <authorList>
            <person name="Kim Y.O."/>
            <person name="Park I.S."/>
            <person name="Park S."/>
            <person name="Nam B.H."/>
            <person name="Park J.M."/>
            <person name="Kim D.G."/>
            <person name="Yoon J.H."/>
        </authorList>
    </citation>
    <scope>NUCLEOTIDE SEQUENCE [LARGE SCALE GENOMIC DNA]</scope>
    <source>
        <strain evidence="2 3">KCTC 52418</strain>
    </source>
</reference>
<dbReference type="Proteomes" id="UP000516764">
    <property type="component" value="Chromosome"/>
</dbReference>
<keyword evidence="3" id="KW-1185">Reference proteome</keyword>
<dbReference type="EMBL" id="CP061813">
    <property type="protein sequence ID" value="QOD61027.1"/>
    <property type="molecule type" value="Genomic_DNA"/>
</dbReference>
<accession>A0A7L8AGD1</accession>
<name>A0A7L8AGD1_9FLAO</name>
<evidence type="ECO:0000256" key="1">
    <source>
        <dbReference type="SAM" id="Coils"/>
    </source>
</evidence>
<sequence length="64" mass="7474">MSENENYLLKLMQNVVDNLDRISNKIDQLNNDNNEDKLNSISNKIDIVNNKNHGIKLESLNKKY</sequence>
<proteinExistence type="predicted"/>
<organism evidence="2 3">
    <name type="scientific">Polaribacter haliotis</name>
    <dbReference type="NCBI Taxonomy" id="1888915"/>
    <lineage>
        <taxon>Bacteria</taxon>
        <taxon>Pseudomonadati</taxon>
        <taxon>Bacteroidota</taxon>
        <taxon>Flavobacteriia</taxon>
        <taxon>Flavobacteriales</taxon>
        <taxon>Flavobacteriaceae</taxon>
    </lineage>
</organism>